<dbReference type="Gene3D" id="3.30.420.10">
    <property type="entry name" value="Ribonuclease H-like superfamily/Ribonuclease H"/>
    <property type="match status" value="1"/>
</dbReference>
<comment type="similarity">
    <text evidence="1">Belongs to the RuvC family.</text>
</comment>
<dbReference type="GO" id="GO:0004520">
    <property type="term" value="F:DNA endonuclease activity"/>
    <property type="evidence" value="ECO:0007669"/>
    <property type="project" value="InterPro"/>
</dbReference>
<accession>G3M468</accession>
<reference evidence="7 8" key="1">
    <citation type="journal article" date="2012" name="J. Virol.">
        <title>Complete Genome Sequences of 138 Mycobacteriophages.</title>
        <authorList>
            <consortium name="the Science Education Alliance Phage Hunters Advancing Genomics and Evolutionary Science Program"/>
            <consortium name="the KwaZulu-Natal Research Institute for Tuberculosis and HIV Mycobacterial Genetics Course Students"/>
            <consortium name="the Phage Hunters Integrating Research and Education Program"/>
            <person name="Hatfull G.F."/>
        </authorList>
    </citation>
    <scope>NUCLEOTIDE SEQUENCE [LARGE SCALE GENOMIC DNA]</scope>
</reference>
<dbReference type="InterPro" id="IPR012337">
    <property type="entry name" value="RNaseH-like_sf"/>
</dbReference>
<dbReference type="PRINTS" id="PR00696">
    <property type="entry name" value="RSOLVASERUVC"/>
</dbReference>
<dbReference type="GO" id="GO:0006281">
    <property type="term" value="P:DNA repair"/>
    <property type="evidence" value="ECO:0007669"/>
    <property type="project" value="UniProtKB-KW"/>
</dbReference>
<dbReference type="InterPro" id="IPR036397">
    <property type="entry name" value="RNaseH_sf"/>
</dbReference>
<evidence type="ECO:0000256" key="4">
    <source>
        <dbReference type="ARBA" id="ARBA00023125"/>
    </source>
</evidence>
<evidence type="ECO:0000256" key="3">
    <source>
        <dbReference type="ARBA" id="ARBA00022842"/>
    </source>
</evidence>
<keyword evidence="6" id="KW-0234">DNA repair</keyword>
<evidence type="ECO:0000256" key="2">
    <source>
        <dbReference type="ARBA" id="ARBA00022763"/>
    </source>
</evidence>
<gene>
    <name evidence="7" type="primary">9</name>
    <name evidence="7" type="ORF">ARBITER_9</name>
</gene>
<dbReference type="InterPro" id="IPR002176">
    <property type="entry name" value="X-over_junc_endoDNase_RuvC"/>
</dbReference>
<dbReference type="EMBL" id="JN618996">
    <property type="protein sequence ID" value="AEN79512.1"/>
    <property type="molecule type" value="Genomic_DNA"/>
</dbReference>
<keyword evidence="4" id="KW-0238">DNA-binding</keyword>
<evidence type="ECO:0000256" key="1">
    <source>
        <dbReference type="ARBA" id="ARBA00009518"/>
    </source>
</evidence>
<evidence type="ECO:0000313" key="7">
    <source>
        <dbReference type="EMBL" id="AEN79512.1"/>
    </source>
</evidence>
<evidence type="ECO:0000313" key="8">
    <source>
        <dbReference type="Proteomes" id="UP000009191"/>
    </source>
</evidence>
<keyword evidence="2" id="KW-0227">DNA damage</keyword>
<organism evidence="7 8">
    <name type="scientific">Mycobacterium phage Arbiter</name>
    <dbReference type="NCBI Taxonomy" id="1079896"/>
    <lineage>
        <taxon>Viruses</taxon>
        <taxon>Duplodnaviria</taxon>
        <taxon>Heunggongvirae</taxon>
        <taxon>Uroviricota</taxon>
        <taxon>Caudoviricetes</taxon>
        <taxon>Bclasvirinae</taxon>
        <taxon>Rosebushvirus</taxon>
        <taxon>Rosebushvirus rosebush</taxon>
    </lineage>
</organism>
<keyword evidence="5" id="KW-0233">DNA recombination</keyword>
<sequence length="230" mass="25098">MTTSWAAVVFDIGCSFSGLAGLSRRARPTIRRQRGIVSPMPRILGIDTSLTGTGLARAVLPDVQRGVDMPREWPAQVDLATVGASKPKKGDTWLARSRRVHEVLDGIAGALDDGHYDAVGMEELAYGAKGDAVVVLHWLWGEVVNLVRLRDIPLYLVNVSGVKKFATGNGNAKKDEVMLAMANRFPQYTIKDNNQSDALAVCMMTARHCGVPFETMPLKHLESMTKVVQQ</sequence>
<dbReference type="GO" id="GO:0003677">
    <property type="term" value="F:DNA binding"/>
    <property type="evidence" value="ECO:0007669"/>
    <property type="project" value="UniProtKB-KW"/>
</dbReference>
<name>G3M468_9CAUD</name>
<dbReference type="Proteomes" id="UP000009191">
    <property type="component" value="Segment"/>
</dbReference>
<evidence type="ECO:0000256" key="6">
    <source>
        <dbReference type="ARBA" id="ARBA00023204"/>
    </source>
</evidence>
<evidence type="ECO:0000256" key="5">
    <source>
        <dbReference type="ARBA" id="ARBA00023172"/>
    </source>
</evidence>
<keyword evidence="3" id="KW-0460">Magnesium</keyword>
<dbReference type="GO" id="GO:0006310">
    <property type="term" value="P:DNA recombination"/>
    <property type="evidence" value="ECO:0007669"/>
    <property type="project" value="UniProtKB-KW"/>
</dbReference>
<dbReference type="SUPFAM" id="SSF53098">
    <property type="entry name" value="Ribonuclease H-like"/>
    <property type="match status" value="1"/>
</dbReference>
<dbReference type="Pfam" id="PF02075">
    <property type="entry name" value="RuvC"/>
    <property type="match status" value="1"/>
</dbReference>
<protein>
    <submittedName>
        <fullName evidence="7">RuvC-like resolvase</fullName>
    </submittedName>
</protein>
<proteinExistence type="inferred from homology"/>